<organism evidence="2 3">
    <name type="scientific">Rhizopogon vinicolor AM-OR11-026</name>
    <dbReference type="NCBI Taxonomy" id="1314800"/>
    <lineage>
        <taxon>Eukaryota</taxon>
        <taxon>Fungi</taxon>
        <taxon>Dikarya</taxon>
        <taxon>Basidiomycota</taxon>
        <taxon>Agaricomycotina</taxon>
        <taxon>Agaricomycetes</taxon>
        <taxon>Agaricomycetidae</taxon>
        <taxon>Boletales</taxon>
        <taxon>Suillineae</taxon>
        <taxon>Rhizopogonaceae</taxon>
        <taxon>Rhizopogon</taxon>
    </lineage>
</organism>
<protein>
    <submittedName>
        <fullName evidence="2">Uncharacterized protein</fullName>
    </submittedName>
</protein>
<evidence type="ECO:0000313" key="2">
    <source>
        <dbReference type="EMBL" id="OAX36357.1"/>
    </source>
</evidence>
<dbReference type="InParanoid" id="A0A1B7MUX7"/>
<proteinExistence type="predicted"/>
<sequence>MKFIALTTMIVSVAVMAGADEQIIGLPCAKTNYQECGHLAGHNDGKDFVFWCGAQNTITDYSDCNCSNCCIDPYPLAHAFCSETCTCIQ</sequence>
<gene>
    <name evidence="2" type="ORF">K503DRAFT_311119</name>
</gene>
<feature type="chain" id="PRO_5008597591" evidence="1">
    <location>
        <begin position="20"/>
        <end position="89"/>
    </location>
</feature>
<keyword evidence="1" id="KW-0732">Signal</keyword>
<dbReference type="OrthoDB" id="2674445at2759"/>
<reference evidence="2 3" key="1">
    <citation type="submission" date="2016-06" db="EMBL/GenBank/DDBJ databases">
        <title>Comparative genomics of the ectomycorrhizal sister species Rhizopogon vinicolor and Rhizopogon vesiculosus (Basidiomycota: Boletales) reveals a divergence of the mating type B locus.</title>
        <authorList>
            <consortium name="DOE Joint Genome Institute"/>
            <person name="Mujic A.B."/>
            <person name="Kuo A."/>
            <person name="Tritt A."/>
            <person name="Lipzen A."/>
            <person name="Chen C."/>
            <person name="Johnson J."/>
            <person name="Sharma A."/>
            <person name="Barry K."/>
            <person name="Grigoriev I.V."/>
            <person name="Spatafora J.W."/>
        </authorList>
    </citation>
    <scope>NUCLEOTIDE SEQUENCE [LARGE SCALE GENOMIC DNA]</scope>
    <source>
        <strain evidence="2 3">AM-OR11-026</strain>
    </source>
</reference>
<dbReference type="EMBL" id="KV448422">
    <property type="protein sequence ID" value="OAX36357.1"/>
    <property type="molecule type" value="Genomic_DNA"/>
</dbReference>
<evidence type="ECO:0000256" key="1">
    <source>
        <dbReference type="SAM" id="SignalP"/>
    </source>
</evidence>
<accession>A0A1B7MUX7</accession>
<keyword evidence="3" id="KW-1185">Reference proteome</keyword>
<evidence type="ECO:0000313" key="3">
    <source>
        <dbReference type="Proteomes" id="UP000092154"/>
    </source>
</evidence>
<name>A0A1B7MUX7_9AGAM</name>
<dbReference type="AlphaFoldDB" id="A0A1B7MUX7"/>
<dbReference type="Proteomes" id="UP000092154">
    <property type="component" value="Unassembled WGS sequence"/>
</dbReference>
<feature type="signal peptide" evidence="1">
    <location>
        <begin position="1"/>
        <end position="19"/>
    </location>
</feature>